<sequence>MRYERKGMGTTFSVLLDHFADGELPIGFGRKLVPFRAIA</sequence>
<evidence type="ECO:0000313" key="2">
    <source>
        <dbReference type="Proteomes" id="UP001229346"/>
    </source>
</evidence>
<accession>A0ABT9U2J4</accession>
<name>A0ABT9U2J4_PAEHA</name>
<reference evidence="1 2" key="1">
    <citation type="submission" date="2023-07" db="EMBL/GenBank/DDBJ databases">
        <title>Sorghum-associated microbial communities from plants grown in Nebraska, USA.</title>
        <authorList>
            <person name="Schachtman D."/>
        </authorList>
    </citation>
    <scope>NUCLEOTIDE SEQUENCE [LARGE SCALE GENOMIC DNA]</scope>
    <source>
        <strain evidence="1 2">CC482</strain>
    </source>
</reference>
<protein>
    <submittedName>
        <fullName evidence="1">Uncharacterized protein</fullName>
    </submittedName>
</protein>
<organism evidence="1 2">
    <name type="scientific">Paenibacillus harenae</name>
    <dbReference type="NCBI Taxonomy" id="306543"/>
    <lineage>
        <taxon>Bacteria</taxon>
        <taxon>Bacillati</taxon>
        <taxon>Bacillota</taxon>
        <taxon>Bacilli</taxon>
        <taxon>Bacillales</taxon>
        <taxon>Paenibacillaceae</taxon>
        <taxon>Paenibacillus</taxon>
    </lineage>
</organism>
<dbReference type="Proteomes" id="UP001229346">
    <property type="component" value="Unassembled WGS sequence"/>
</dbReference>
<keyword evidence="2" id="KW-1185">Reference proteome</keyword>
<evidence type="ECO:0000313" key="1">
    <source>
        <dbReference type="EMBL" id="MDQ0113852.1"/>
    </source>
</evidence>
<dbReference type="EMBL" id="JAUSSU010000006">
    <property type="protein sequence ID" value="MDQ0113852.1"/>
    <property type="molecule type" value="Genomic_DNA"/>
</dbReference>
<proteinExistence type="predicted"/>
<comment type="caution">
    <text evidence="1">The sequence shown here is derived from an EMBL/GenBank/DDBJ whole genome shotgun (WGS) entry which is preliminary data.</text>
</comment>
<gene>
    <name evidence="1" type="ORF">J2T15_003295</name>
</gene>